<dbReference type="Proteomes" id="UP000316270">
    <property type="component" value="Chromosome 2"/>
</dbReference>
<evidence type="ECO:0000313" key="3">
    <source>
        <dbReference type="EMBL" id="QDS68820.1"/>
    </source>
</evidence>
<gene>
    <name evidence="3" type="ORF">FKW77_006402</name>
</gene>
<protein>
    <submittedName>
        <fullName evidence="3">Uncharacterized protein</fullName>
    </submittedName>
</protein>
<dbReference type="AlphaFoldDB" id="A0A517KZL5"/>
<proteinExistence type="predicted"/>
<feature type="signal peptide" evidence="2">
    <location>
        <begin position="1"/>
        <end position="16"/>
    </location>
</feature>
<evidence type="ECO:0000313" key="4">
    <source>
        <dbReference type="Proteomes" id="UP000316270"/>
    </source>
</evidence>
<keyword evidence="2" id="KW-0732">Signal</keyword>
<organism evidence="3 4">
    <name type="scientific">Venturia effusa</name>
    <dbReference type="NCBI Taxonomy" id="50376"/>
    <lineage>
        <taxon>Eukaryota</taxon>
        <taxon>Fungi</taxon>
        <taxon>Dikarya</taxon>
        <taxon>Ascomycota</taxon>
        <taxon>Pezizomycotina</taxon>
        <taxon>Dothideomycetes</taxon>
        <taxon>Pleosporomycetidae</taxon>
        <taxon>Venturiales</taxon>
        <taxon>Venturiaceae</taxon>
        <taxon>Venturia</taxon>
    </lineage>
</organism>
<feature type="compositionally biased region" description="Pro residues" evidence="1">
    <location>
        <begin position="94"/>
        <end position="128"/>
    </location>
</feature>
<reference evidence="3 4" key="1">
    <citation type="submission" date="2019-07" db="EMBL/GenBank/DDBJ databases">
        <title>Finished genome of Venturia effusa.</title>
        <authorList>
            <person name="Young C.A."/>
            <person name="Cox M.P."/>
            <person name="Ganley A.R.D."/>
            <person name="David W.J."/>
        </authorList>
    </citation>
    <scope>NUCLEOTIDE SEQUENCE [LARGE SCALE GENOMIC DNA]</scope>
    <source>
        <strain evidence="4">albino</strain>
    </source>
</reference>
<feature type="compositionally biased region" description="Polar residues" evidence="1">
    <location>
        <begin position="59"/>
        <end position="75"/>
    </location>
</feature>
<evidence type="ECO:0000256" key="1">
    <source>
        <dbReference type="SAM" id="MobiDB-lite"/>
    </source>
</evidence>
<feature type="region of interest" description="Disordered" evidence="1">
    <location>
        <begin position="16"/>
        <end position="134"/>
    </location>
</feature>
<name>A0A517KZL5_9PEZI</name>
<keyword evidence="4" id="KW-1185">Reference proteome</keyword>
<feature type="chain" id="PRO_5021725433" evidence="2">
    <location>
        <begin position="17"/>
        <end position="134"/>
    </location>
</feature>
<accession>A0A517KZL5</accession>
<evidence type="ECO:0000256" key="2">
    <source>
        <dbReference type="SAM" id="SignalP"/>
    </source>
</evidence>
<sequence>MRLLLGLFLISAVVFSSPVAEPDTPRPQGAMPNDEAPGGSSGGQWQGSVQRPKGWPDQPQGNSWNNVPGGQNNNGWVPPPQPNMPQAAPRGPESRPPPPTPRFNPPPYDPPPYNSPSNNPPPYNPPPKILHLTL</sequence>
<dbReference type="EMBL" id="CP042186">
    <property type="protein sequence ID" value="QDS68820.1"/>
    <property type="molecule type" value="Genomic_DNA"/>
</dbReference>